<evidence type="ECO:0000313" key="3">
    <source>
        <dbReference type="EMBL" id="MDQ0318525.1"/>
    </source>
</evidence>
<proteinExistence type="inferred from homology"/>
<dbReference type="SUPFAM" id="SSF51735">
    <property type="entry name" value="NAD(P)-binding Rossmann-fold domains"/>
    <property type="match status" value="1"/>
</dbReference>
<evidence type="ECO:0000256" key="1">
    <source>
        <dbReference type="ARBA" id="ARBA00006484"/>
    </source>
</evidence>
<dbReference type="PANTHER" id="PTHR43639">
    <property type="entry name" value="OXIDOREDUCTASE, SHORT-CHAIN DEHYDROGENASE/REDUCTASE FAMILY (AFU_ORTHOLOGUE AFUA_5G02870)"/>
    <property type="match status" value="1"/>
</dbReference>
<reference evidence="3 4" key="1">
    <citation type="submission" date="2023-07" db="EMBL/GenBank/DDBJ databases">
        <title>Genomic Encyclopedia of Type Strains, Phase IV (KMG-IV): sequencing the most valuable type-strain genomes for metagenomic binning, comparative biology and taxonomic classification.</title>
        <authorList>
            <person name="Goeker M."/>
        </authorList>
    </citation>
    <scope>NUCLEOTIDE SEQUENCE [LARGE SCALE GENOMIC DNA]</scope>
    <source>
        <strain evidence="3 4">DSM 1112</strain>
    </source>
</reference>
<protein>
    <submittedName>
        <fullName evidence="3">3-oxoacyl-[acyl-carrier protein] reductase</fullName>
        <ecNumber evidence="3">1.1.1.100</ecNumber>
    </submittedName>
</protein>
<gene>
    <name evidence="3" type="ORF">QO002_000663</name>
</gene>
<dbReference type="PROSITE" id="PS00061">
    <property type="entry name" value="ADH_SHORT"/>
    <property type="match status" value="1"/>
</dbReference>
<comment type="caution">
    <text evidence="3">The sequence shown here is derived from an EMBL/GenBank/DDBJ whole genome shotgun (WGS) entry which is preliminary data.</text>
</comment>
<keyword evidence="2 3" id="KW-0560">Oxidoreductase</keyword>
<sequence length="260" mass="27356">MTMMDWKTITIPDLADKAVLITGASTGIGAALVRAFVAQGAKVAIHYNESRTAAEALSDEVGKDVTFLVQGDVSQDGETERVVEAAASHFGRLDGLVNNAGGMLGRVTTAEMTDAQYERVMNLNARSVLAATRAAHPHLARQGGFIINTTSIAARNGGGGGAILYAASKGFVSTITKGHAKEFTGDKIRVNGVAPGVITTPFHERYTSPEMLDAQRRTVPMARLGTPDECVGAYLFLASEMLSGYVTGQIIEVNGGQLMP</sequence>
<organism evidence="3 4">
    <name type="scientific">Pararhizobium capsulatum DSM 1112</name>
    <dbReference type="NCBI Taxonomy" id="1121113"/>
    <lineage>
        <taxon>Bacteria</taxon>
        <taxon>Pseudomonadati</taxon>
        <taxon>Pseudomonadota</taxon>
        <taxon>Alphaproteobacteria</taxon>
        <taxon>Hyphomicrobiales</taxon>
        <taxon>Rhizobiaceae</taxon>
        <taxon>Rhizobium/Agrobacterium group</taxon>
        <taxon>Pararhizobium</taxon>
    </lineage>
</organism>
<evidence type="ECO:0000256" key="2">
    <source>
        <dbReference type="ARBA" id="ARBA00023002"/>
    </source>
</evidence>
<dbReference type="PRINTS" id="PR00081">
    <property type="entry name" value="GDHRDH"/>
</dbReference>
<dbReference type="InterPro" id="IPR020904">
    <property type="entry name" value="Sc_DH/Rdtase_CS"/>
</dbReference>
<name>A0ABU0BJU0_9HYPH</name>
<dbReference type="EC" id="1.1.1.100" evidence="3"/>
<keyword evidence="4" id="KW-1185">Reference proteome</keyword>
<dbReference type="Gene3D" id="3.40.50.720">
    <property type="entry name" value="NAD(P)-binding Rossmann-like Domain"/>
    <property type="match status" value="1"/>
</dbReference>
<dbReference type="PANTHER" id="PTHR43639:SF1">
    <property type="entry name" value="SHORT-CHAIN DEHYDROGENASE_REDUCTASE FAMILY PROTEIN"/>
    <property type="match status" value="1"/>
</dbReference>
<comment type="similarity">
    <text evidence="1">Belongs to the short-chain dehydrogenases/reductases (SDR) family.</text>
</comment>
<evidence type="ECO:0000313" key="4">
    <source>
        <dbReference type="Proteomes" id="UP001230207"/>
    </source>
</evidence>
<dbReference type="GO" id="GO:0004316">
    <property type="term" value="F:3-oxoacyl-[acyl-carrier-protein] reductase (NADPH) activity"/>
    <property type="evidence" value="ECO:0007669"/>
    <property type="project" value="UniProtKB-EC"/>
</dbReference>
<dbReference type="RefSeq" id="WP_307226655.1">
    <property type="nucleotide sequence ID" value="NZ_JAUSVF010000001.1"/>
</dbReference>
<dbReference type="InterPro" id="IPR036291">
    <property type="entry name" value="NAD(P)-bd_dom_sf"/>
</dbReference>
<dbReference type="InterPro" id="IPR002347">
    <property type="entry name" value="SDR_fam"/>
</dbReference>
<dbReference type="Proteomes" id="UP001230207">
    <property type="component" value="Unassembled WGS sequence"/>
</dbReference>
<dbReference type="Pfam" id="PF13561">
    <property type="entry name" value="adh_short_C2"/>
    <property type="match status" value="1"/>
</dbReference>
<accession>A0ABU0BJU0</accession>
<dbReference type="PRINTS" id="PR00080">
    <property type="entry name" value="SDRFAMILY"/>
</dbReference>
<dbReference type="CDD" id="cd05233">
    <property type="entry name" value="SDR_c"/>
    <property type="match status" value="1"/>
</dbReference>
<dbReference type="EMBL" id="JAUSVF010000001">
    <property type="protein sequence ID" value="MDQ0318525.1"/>
    <property type="molecule type" value="Genomic_DNA"/>
</dbReference>